<comment type="caution">
    <text evidence="1">The sequence shown here is derived from an EMBL/GenBank/DDBJ whole genome shotgun (WGS) entry which is preliminary data.</text>
</comment>
<name>A0AA38Q3P0_9AGAR</name>
<dbReference type="Proteomes" id="UP001163850">
    <property type="component" value="Unassembled WGS sequence"/>
</dbReference>
<proteinExistence type="predicted"/>
<dbReference type="EMBL" id="MU801930">
    <property type="protein sequence ID" value="KAJ3987033.1"/>
    <property type="molecule type" value="Genomic_DNA"/>
</dbReference>
<organism evidence="1 2">
    <name type="scientific">Lentinula detonsa</name>
    <dbReference type="NCBI Taxonomy" id="2804962"/>
    <lineage>
        <taxon>Eukaryota</taxon>
        <taxon>Fungi</taxon>
        <taxon>Dikarya</taxon>
        <taxon>Basidiomycota</taxon>
        <taxon>Agaricomycotina</taxon>
        <taxon>Agaricomycetes</taxon>
        <taxon>Agaricomycetidae</taxon>
        <taxon>Agaricales</taxon>
        <taxon>Marasmiineae</taxon>
        <taxon>Omphalotaceae</taxon>
        <taxon>Lentinula</taxon>
    </lineage>
</organism>
<protein>
    <recommendedName>
        <fullName evidence="3">Hydrophobin</fullName>
    </recommendedName>
</protein>
<evidence type="ECO:0008006" key="3">
    <source>
        <dbReference type="Google" id="ProtNLM"/>
    </source>
</evidence>
<dbReference type="AlphaFoldDB" id="A0AA38Q3P0"/>
<reference evidence="1" key="1">
    <citation type="submission" date="2022-08" db="EMBL/GenBank/DDBJ databases">
        <authorList>
            <consortium name="DOE Joint Genome Institute"/>
            <person name="Min B."/>
            <person name="Riley R."/>
            <person name="Sierra-Patev S."/>
            <person name="Naranjo-Ortiz M."/>
            <person name="Looney B."/>
            <person name="Konkel Z."/>
            <person name="Slot J.C."/>
            <person name="Sakamoto Y."/>
            <person name="Steenwyk J.L."/>
            <person name="Rokas A."/>
            <person name="Carro J."/>
            <person name="Camarero S."/>
            <person name="Ferreira P."/>
            <person name="Molpeceres G."/>
            <person name="Ruiz-Duenas F.J."/>
            <person name="Serrano A."/>
            <person name="Henrissat B."/>
            <person name="Drula E."/>
            <person name="Hughes K.W."/>
            <person name="Mata J.L."/>
            <person name="Ishikawa N.K."/>
            <person name="Vargas-Isla R."/>
            <person name="Ushijima S."/>
            <person name="Smith C.A."/>
            <person name="Ahrendt S."/>
            <person name="Andreopoulos W."/>
            <person name="He G."/>
            <person name="Labutti K."/>
            <person name="Lipzen A."/>
            <person name="Ng V."/>
            <person name="Sandor L."/>
            <person name="Barry K."/>
            <person name="Martinez A.T."/>
            <person name="Xiao Y."/>
            <person name="Gibbons J.G."/>
            <person name="Terashima K."/>
            <person name="Hibbett D.S."/>
            <person name="Grigoriev I.V."/>
        </authorList>
    </citation>
    <scope>NUCLEOTIDE SEQUENCE</scope>
    <source>
        <strain evidence="1">TFB7829</strain>
    </source>
</reference>
<accession>A0AA38Q3P0</accession>
<evidence type="ECO:0000313" key="2">
    <source>
        <dbReference type="Proteomes" id="UP001163850"/>
    </source>
</evidence>
<evidence type="ECO:0000313" key="1">
    <source>
        <dbReference type="EMBL" id="KAJ3987033.1"/>
    </source>
</evidence>
<sequence>MNVQQTVVTISTAYLAAATPTLCYEPTSSCSSSEPIQCHNFVEPASSASPAAILLLLGPVLQNLGSETGLERLITAKGAGGSSW</sequence>
<gene>
    <name evidence="1" type="ORF">F5890DRAFT_1500595</name>
</gene>